<dbReference type="InterPro" id="IPR001296">
    <property type="entry name" value="Glyco_trans_1"/>
</dbReference>
<dbReference type="OrthoDB" id="232381at2"/>
<keyword evidence="3" id="KW-0808">Transferase</keyword>
<keyword evidence="3" id="KW-0328">Glycosyltransferase</keyword>
<evidence type="ECO:0000259" key="1">
    <source>
        <dbReference type="Pfam" id="PF00534"/>
    </source>
</evidence>
<dbReference type="InterPro" id="IPR028098">
    <property type="entry name" value="Glyco_trans_4-like_N"/>
</dbReference>
<protein>
    <submittedName>
        <fullName evidence="3">Glycogen synthase</fullName>
        <ecNumber evidence="3">2.4.1.11</ecNumber>
    </submittedName>
</protein>
<accession>A0A1P8WN18</accession>
<dbReference type="PANTHER" id="PTHR12526">
    <property type="entry name" value="GLYCOSYLTRANSFERASE"/>
    <property type="match status" value="1"/>
</dbReference>
<sequence>MSLKVLHCVAGLNARDGGPARSVPALANAVGMAGADVRVWSRQPATISLADFKHTKFVSGTLNANVTDDWVPDVIHDHGLWLDSNHSVAKLGRKNRILRIVSPRGMLEPWCLRHRQYKKLLAWLLYQHRDLLSCSCLHATSQSEVDQFRRLGLKQPIVNLPNGVALPNPLETASIESELQASETREALFLSRIHPVKGLPNLIEAWNNVRRPGWRLRIVGSDEDGHKSVIKSLITEHRLNDSVTIEEAVHSDMKWTLLRNADFMVLPSFSENFGIVVAEALAAGTPVITTTGTPWKRVLEKQCGWYVAPTADGIAKALTIAMGTTKPELKEMGHRGKEWVREEFSWQDIGQKMLTAYCAVLGGKFKGLWGKQCIERKCAA</sequence>
<dbReference type="AlphaFoldDB" id="A0A1P8WN18"/>
<dbReference type="Pfam" id="PF00534">
    <property type="entry name" value="Glycos_transf_1"/>
    <property type="match status" value="1"/>
</dbReference>
<gene>
    <name evidence="3" type="ORF">Fuma_05124</name>
</gene>
<dbReference type="Pfam" id="PF13579">
    <property type="entry name" value="Glyco_trans_4_4"/>
    <property type="match status" value="1"/>
</dbReference>
<dbReference type="SUPFAM" id="SSF53756">
    <property type="entry name" value="UDP-Glycosyltransferase/glycogen phosphorylase"/>
    <property type="match status" value="1"/>
</dbReference>
<dbReference type="EMBL" id="CP017641">
    <property type="protein sequence ID" value="APZ95466.1"/>
    <property type="molecule type" value="Genomic_DNA"/>
</dbReference>
<evidence type="ECO:0000259" key="2">
    <source>
        <dbReference type="Pfam" id="PF13579"/>
    </source>
</evidence>
<dbReference type="Proteomes" id="UP000187735">
    <property type="component" value="Chromosome"/>
</dbReference>
<dbReference type="KEGG" id="fmr:Fuma_05124"/>
<reference evidence="3 4" key="1">
    <citation type="journal article" date="2016" name="Front. Microbiol.">
        <title>Fuerstia marisgermanicae gen. nov., sp. nov., an Unusual Member of the Phylum Planctomycetes from the German Wadden Sea.</title>
        <authorList>
            <person name="Kohn T."/>
            <person name="Heuer A."/>
            <person name="Jogler M."/>
            <person name="Vollmers J."/>
            <person name="Boedeker C."/>
            <person name="Bunk B."/>
            <person name="Rast P."/>
            <person name="Borchert D."/>
            <person name="Glockner I."/>
            <person name="Freese H.M."/>
            <person name="Klenk H.P."/>
            <person name="Overmann J."/>
            <person name="Kaster A.K."/>
            <person name="Rohde M."/>
            <person name="Wiegand S."/>
            <person name="Jogler C."/>
        </authorList>
    </citation>
    <scope>NUCLEOTIDE SEQUENCE [LARGE SCALE GENOMIC DNA]</scope>
    <source>
        <strain evidence="3 4">NH11</strain>
    </source>
</reference>
<dbReference type="STRING" id="1891926.Fuma_05124"/>
<dbReference type="Gene3D" id="3.40.50.2000">
    <property type="entry name" value="Glycogen Phosphorylase B"/>
    <property type="match status" value="2"/>
</dbReference>
<proteinExistence type="predicted"/>
<evidence type="ECO:0000313" key="3">
    <source>
        <dbReference type="EMBL" id="APZ95466.1"/>
    </source>
</evidence>
<evidence type="ECO:0000313" key="4">
    <source>
        <dbReference type="Proteomes" id="UP000187735"/>
    </source>
</evidence>
<organism evidence="3 4">
    <name type="scientific">Fuerstiella marisgermanici</name>
    <dbReference type="NCBI Taxonomy" id="1891926"/>
    <lineage>
        <taxon>Bacteria</taxon>
        <taxon>Pseudomonadati</taxon>
        <taxon>Planctomycetota</taxon>
        <taxon>Planctomycetia</taxon>
        <taxon>Planctomycetales</taxon>
        <taxon>Planctomycetaceae</taxon>
        <taxon>Fuerstiella</taxon>
    </lineage>
</organism>
<feature type="domain" description="Glycosyltransferase subfamily 4-like N-terminal" evidence="2">
    <location>
        <begin position="32"/>
        <end position="163"/>
    </location>
</feature>
<dbReference type="GO" id="GO:0004373">
    <property type="term" value="F:alpha-1,4-glucan glucosyltransferase (UDP-glucose donor) activity"/>
    <property type="evidence" value="ECO:0007669"/>
    <property type="project" value="UniProtKB-EC"/>
</dbReference>
<name>A0A1P8WN18_9PLAN</name>
<dbReference type="PANTHER" id="PTHR12526:SF637">
    <property type="entry name" value="GLYCOSYLTRANSFERASE EPSF-RELATED"/>
    <property type="match status" value="1"/>
</dbReference>
<dbReference type="EC" id="2.4.1.11" evidence="3"/>
<feature type="domain" description="Glycosyl transferase family 1" evidence="1">
    <location>
        <begin position="176"/>
        <end position="338"/>
    </location>
</feature>
<keyword evidence="4" id="KW-1185">Reference proteome</keyword>